<dbReference type="InterPro" id="IPR016193">
    <property type="entry name" value="Cytidine_deaminase-like"/>
</dbReference>
<dbReference type="eggNOG" id="COG0590">
    <property type="taxonomic scope" value="Bacteria"/>
</dbReference>
<dbReference type="KEGG" id="cph:Cpha266_2498"/>
<dbReference type="Gene3D" id="3.40.140.10">
    <property type="entry name" value="Cytidine Deaminase, domain 2"/>
    <property type="match status" value="1"/>
</dbReference>
<proteinExistence type="predicted"/>
<dbReference type="InterPro" id="IPR016192">
    <property type="entry name" value="APOBEC/CMP_deaminase_Zn-bd"/>
</dbReference>
<reference evidence="4 5" key="1">
    <citation type="submission" date="2006-12" db="EMBL/GenBank/DDBJ databases">
        <title>Complete sequence of Chlorobium phaeobacteroides DSM 266.</title>
        <authorList>
            <consortium name="US DOE Joint Genome Institute"/>
            <person name="Copeland A."/>
            <person name="Lucas S."/>
            <person name="Lapidus A."/>
            <person name="Barry K."/>
            <person name="Detter J.C."/>
            <person name="Glavina del Rio T."/>
            <person name="Hammon N."/>
            <person name="Israni S."/>
            <person name="Pitluck S."/>
            <person name="Goltsman E."/>
            <person name="Schmutz J."/>
            <person name="Larimer F."/>
            <person name="Land M."/>
            <person name="Hauser L."/>
            <person name="Mikhailova N."/>
            <person name="Li T."/>
            <person name="Overmann J."/>
            <person name="Bryant D.A."/>
            <person name="Richardson P."/>
        </authorList>
    </citation>
    <scope>NUCLEOTIDE SEQUENCE [LARGE SCALE GENOMIC DNA]</scope>
    <source>
        <strain evidence="4 5">DSM 266</strain>
    </source>
</reference>
<keyword evidence="5" id="KW-1185">Reference proteome</keyword>
<organism evidence="4 5">
    <name type="scientific">Chlorobium phaeobacteroides (strain DSM 266 / SMG 266 / 2430)</name>
    <dbReference type="NCBI Taxonomy" id="290317"/>
    <lineage>
        <taxon>Bacteria</taxon>
        <taxon>Pseudomonadati</taxon>
        <taxon>Chlorobiota</taxon>
        <taxon>Chlorobiia</taxon>
        <taxon>Chlorobiales</taxon>
        <taxon>Chlorobiaceae</taxon>
        <taxon>Chlorobium/Pelodictyon group</taxon>
        <taxon>Chlorobium</taxon>
    </lineage>
</organism>
<accession>A1BJA9</accession>
<dbReference type="HOGENOM" id="CLU_025810_5_2_10"/>
<sequence length="197" mass="21183">MTLMHISLPDIILPPHIRDFIESGPQAFASPEERVRFTIELARLNTVEKTGGPFGAAVFESRSGKLVAAGVNVVVTSSCSHAHAEMVAILLAQQKLSTYDLGLSSLPDHELVSSCEPCAMCFGAIIWSGVKKLVFGATGKTAKAAGFDEGPKPRLWIRALEQRGIEVTPRVCCKEAEAILENYAASGGLIYNARKSR</sequence>
<dbReference type="PROSITE" id="PS51747">
    <property type="entry name" value="CYT_DCMP_DEAMINASES_2"/>
    <property type="match status" value="1"/>
</dbReference>
<evidence type="ECO:0000256" key="2">
    <source>
        <dbReference type="ARBA" id="ARBA00022833"/>
    </source>
</evidence>
<keyword evidence="1" id="KW-0479">Metal-binding</keyword>
<dbReference type="PROSITE" id="PS00903">
    <property type="entry name" value="CYT_DCMP_DEAMINASES_1"/>
    <property type="match status" value="1"/>
</dbReference>
<evidence type="ECO:0000256" key="1">
    <source>
        <dbReference type="ARBA" id="ARBA00022723"/>
    </source>
</evidence>
<evidence type="ECO:0000313" key="5">
    <source>
        <dbReference type="Proteomes" id="UP000008701"/>
    </source>
</evidence>
<evidence type="ECO:0000259" key="3">
    <source>
        <dbReference type="PROSITE" id="PS51747"/>
    </source>
</evidence>
<name>A1BJA9_CHLPD</name>
<dbReference type="InterPro" id="IPR002125">
    <property type="entry name" value="CMP_dCMP_dom"/>
</dbReference>
<dbReference type="PANTHER" id="PTHR11079">
    <property type="entry name" value="CYTOSINE DEAMINASE FAMILY MEMBER"/>
    <property type="match status" value="1"/>
</dbReference>
<feature type="domain" description="CMP/dCMP-type deaminase" evidence="3">
    <location>
        <begin position="29"/>
        <end position="167"/>
    </location>
</feature>
<dbReference type="SUPFAM" id="SSF53927">
    <property type="entry name" value="Cytidine deaminase-like"/>
    <property type="match status" value="1"/>
</dbReference>
<dbReference type="STRING" id="290317.Cpha266_2498"/>
<dbReference type="Pfam" id="PF00383">
    <property type="entry name" value="dCMP_cyt_deam_1"/>
    <property type="match status" value="1"/>
</dbReference>
<dbReference type="GO" id="GO:0016787">
    <property type="term" value="F:hydrolase activity"/>
    <property type="evidence" value="ECO:0007669"/>
    <property type="project" value="InterPro"/>
</dbReference>
<dbReference type="CDD" id="cd01285">
    <property type="entry name" value="nucleoside_deaminase"/>
    <property type="match status" value="1"/>
</dbReference>
<gene>
    <name evidence="4" type="ordered locus">Cpha266_2498</name>
</gene>
<dbReference type="EMBL" id="CP000492">
    <property type="protein sequence ID" value="ABL66486.1"/>
    <property type="molecule type" value="Genomic_DNA"/>
</dbReference>
<dbReference type="PANTHER" id="PTHR11079:SF162">
    <property type="entry name" value="RIBOFLAVIN BIOSYNTHESIS PROTEIN PYRD, CHLOROPLASTIC"/>
    <property type="match status" value="1"/>
</dbReference>
<dbReference type="AlphaFoldDB" id="A1BJA9"/>
<dbReference type="GO" id="GO:0008270">
    <property type="term" value="F:zinc ion binding"/>
    <property type="evidence" value="ECO:0007669"/>
    <property type="project" value="InterPro"/>
</dbReference>
<dbReference type="Proteomes" id="UP000008701">
    <property type="component" value="Chromosome"/>
</dbReference>
<evidence type="ECO:0000313" key="4">
    <source>
        <dbReference type="EMBL" id="ABL66486.1"/>
    </source>
</evidence>
<protein>
    <submittedName>
        <fullName evidence="4">CMP/dCMP deaminase, zinc-binding protein</fullName>
    </submittedName>
</protein>
<keyword evidence="2" id="KW-0862">Zinc</keyword>